<accession>A0A4Q7VTN7</accession>
<comment type="caution">
    <text evidence="1">The sequence shown here is derived from an EMBL/GenBank/DDBJ whole genome shotgun (WGS) entry which is preliminary data.</text>
</comment>
<evidence type="ECO:0000313" key="1">
    <source>
        <dbReference type="EMBL" id="RZT99687.1"/>
    </source>
</evidence>
<gene>
    <name evidence="1" type="ORF">EV681_1479</name>
</gene>
<dbReference type="AlphaFoldDB" id="A0A4Q7VTN7"/>
<proteinExistence type="predicted"/>
<dbReference type="Proteomes" id="UP000293398">
    <property type="component" value="Unassembled WGS sequence"/>
</dbReference>
<keyword evidence="2" id="KW-1185">Reference proteome</keyword>
<evidence type="ECO:0000313" key="2">
    <source>
        <dbReference type="Proteomes" id="UP000293398"/>
    </source>
</evidence>
<organism evidence="1 2">
    <name type="scientific">Advenella incenata</name>
    <dbReference type="NCBI Taxonomy" id="267800"/>
    <lineage>
        <taxon>Bacteria</taxon>
        <taxon>Pseudomonadati</taxon>
        <taxon>Pseudomonadota</taxon>
        <taxon>Betaproteobacteria</taxon>
        <taxon>Burkholderiales</taxon>
        <taxon>Alcaligenaceae</taxon>
    </lineage>
</organism>
<sequence length="82" mass="8575">MTSAATSSGDADFLLHLSLGGGLSQARLSTLTVKQPGKATWNPQLLQQGAYKSDNGVGGFLRLVAMRGMAAIVNDIQLDVSR</sequence>
<name>A0A4Q7VTN7_9BURK</name>
<dbReference type="EMBL" id="SHKO01000001">
    <property type="protein sequence ID" value="RZT99687.1"/>
    <property type="molecule type" value="Genomic_DNA"/>
</dbReference>
<reference evidence="1 2" key="1">
    <citation type="submission" date="2019-02" db="EMBL/GenBank/DDBJ databases">
        <title>Genomic Encyclopedia of Type Strains, Phase IV (KMG-IV): sequencing the most valuable type-strain genomes for metagenomic binning, comparative biology and taxonomic classification.</title>
        <authorList>
            <person name="Goeker M."/>
        </authorList>
    </citation>
    <scope>NUCLEOTIDE SEQUENCE [LARGE SCALE GENOMIC DNA]</scope>
    <source>
        <strain evidence="1 2">DSM 23814</strain>
    </source>
</reference>
<protein>
    <submittedName>
        <fullName evidence="1">Uncharacterized protein</fullName>
    </submittedName>
</protein>